<evidence type="ECO:0000313" key="1">
    <source>
        <dbReference type="EMBL" id="CAI2191124.1"/>
    </source>
</evidence>
<accession>A0A9W4T3D5</accession>
<sequence length="58" mass="6668">LIEIIEEDINDINNIEVNSFDEKDDLTISRFLNLDADAFINSLNEIIEDSLGEDIKKE</sequence>
<proteinExistence type="predicted"/>
<evidence type="ECO:0000313" key="2">
    <source>
        <dbReference type="Proteomes" id="UP001153678"/>
    </source>
</evidence>
<feature type="non-terminal residue" evidence="1">
    <location>
        <position position="1"/>
    </location>
</feature>
<dbReference type="Proteomes" id="UP001153678">
    <property type="component" value="Unassembled WGS sequence"/>
</dbReference>
<dbReference type="EMBL" id="CAMKVN010007120">
    <property type="protein sequence ID" value="CAI2191124.1"/>
    <property type="molecule type" value="Genomic_DNA"/>
</dbReference>
<gene>
    <name evidence="1" type="ORF">FWILDA_LOCUS14918</name>
</gene>
<keyword evidence="2" id="KW-1185">Reference proteome</keyword>
<name>A0A9W4T3D5_9GLOM</name>
<organism evidence="1 2">
    <name type="scientific">Funneliformis geosporum</name>
    <dbReference type="NCBI Taxonomy" id="1117311"/>
    <lineage>
        <taxon>Eukaryota</taxon>
        <taxon>Fungi</taxon>
        <taxon>Fungi incertae sedis</taxon>
        <taxon>Mucoromycota</taxon>
        <taxon>Glomeromycotina</taxon>
        <taxon>Glomeromycetes</taxon>
        <taxon>Glomerales</taxon>
        <taxon>Glomeraceae</taxon>
        <taxon>Funneliformis</taxon>
    </lineage>
</organism>
<comment type="caution">
    <text evidence="1">The sequence shown here is derived from an EMBL/GenBank/DDBJ whole genome shotgun (WGS) entry which is preliminary data.</text>
</comment>
<dbReference type="AlphaFoldDB" id="A0A9W4T3D5"/>
<protein>
    <submittedName>
        <fullName evidence="1">9178_t:CDS:1</fullName>
    </submittedName>
</protein>
<reference evidence="1" key="1">
    <citation type="submission" date="2022-08" db="EMBL/GenBank/DDBJ databases">
        <authorList>
            <person name="Kallberg Y."/>
            <person name="Tangrot J."/>
            <person name="Rosling A."/>
        </authorList>
    </citation>
    <scope>NUCLEOTIDE SEQUENCE</scope>
    <source>
        <strain evidence="1">Wild A</strain>
    </source>
</reference>
<dbReference type="OrthoDB" id="2428022at2759"/>